<evidence type="ECO:0000313" key="5">
    <source>
        <dbReference type="Proteomes" id="UP000321555"/>
    </source>
</evidence>
<dbReference type="AlphaFoldDB" id="A0A5B8Z6L2"/>
<feature type="compositionally biased region" description="Basic and acidic residues" evidence="1">
    <location>
        <begin position="54"/>
        <end position="73"/>
    </location>
</feature>
<protein>
    <submittedName>
        <fullName evidence="4">DUF1510 family protein</fullName>
    </submittedName>
</protein>
<name>A0A5B8Z6L2_CYTDA</name>
<feature type="transmembrane region" description="Helical" evidence="2">
    <location>
        <begin position="25"/>
        <end position="48"/>
    </location>
</feature>
<dbReference type="Proteomes" id="UP000321555">
    <property type="component" value="Chromosome"/>
</dbReference>
<accession>A0A5B8Z6L2</accession>
<evidence type="ECO:0000256" key="1">
    <source>
        <dbReference type="SAM" id="MobiDB-lite"/>
    </source>
</evidence>
<dbReference type="OrthoDB" id="2168558at2"/>
<evidence type="ECO:0000259" key="3">
    <source>
        <dbReference type="Pfam" id="PF07423"/>
    </source>
</evidence>
<dbReference type="InterPro" id="IPR009988">
    <property type="entry name" value="DUF1510"/>
</dbReference>
<reference evidence="5" key="1">
    <citation type="submission" date="2019-08" db="EMBL/GenBank/DDBJ databases">
        <authorList>
            <person name="Zheng X."/>
        </authorList>
    </citation>
    <scope>NUCLEOTIDE SEQUENCE [LARGE SCALE GENOMIC DNA]</scope>
    <source>
        <strain evidence="5">FJAT-25496</strain>
    </source>
</reference>
<feature type="domain" description="DUF1510" evidence="3">
    <location>
        <begin position="144"/>
        <end position="234"/>
    </location>
</feature>
<dbReference type="RefSeq" id="WP_057771651.1">
    <property type="nucleotide sequence ID" value="NZ_CP042593.1"/>
</dbReference>
<dbReference type="KEGG" id="bda:FSZ17_16515"/>
<dbReference type="Pfam" id="PF07423">
    <property type="entry name" value="DUF1510"/>
    <property type="match status" value="1"/>
</dbReference>
<evidence type="ECO:0000256" key="2">
    <source>
        <dbReference type="SAM" id="Phobius"/>
    </source>
</evidence>
<dbReference type="STRING" id="1742359.GCA_001439625_02471"/>
<dbReference type="EMBL" id="CP042593">
    <property type="protein sequence ID" value="QED48725.1"/>
    <property type="molecule type" value="Genomic_DNA"/>
</dbReference>
<feature type="compositionally biased region" description="Basic and acidic residues" evidence="1">
    <location>
        <begin position="96"/>
        <end position="114"/>
    </location>
</feature>
<keyword evidence="2" id="KW-0812">Transmembrane</keyword>
<sequence>MKGNYGSSSRESRSENRGKRRKTNLILNMLIGLVILLIIIVSSIIFLGGNDEETAGKQVDDKKTIQENGSTKDEDTELDNQTENRSDNEEQEEGKEETPEKQSEDVAKENDDNSKPVIQAPSPEKEEDAVVTNGGDSEEVNKTIENQSWQPIGTSQVGEHVSVYEQDSVDWSEMTQALSYATGIDHDNMTVWFLGNNGHNKSVGTVSAKNQKQKYRVYIDWVDGQGWKPTKVEEINK</sequence>
<keyword evidence="5" id="KW-1185">Reference proteome</keyword>
<feature type="region of interest" description="Disordered" evidence="1">
    <location>
        <begin position="54"/>
        <end position="141"/>
    </location>
</feature>
<gene>
    <name evidence="4" type="ORF">FSZ17_16515</name>
</gene>
<proteinExistence type="predicted"/>
<keyword evidence="2" id="KW-0472">Membrane</keyword>
<evidence type="ECO:0000313" key="4">
    <source>
        <dbReference type="EMBL" id="QED48725.1"/>
    </source>
</evidence>
<organism evidence="4 5">
    <name type="scientific">Cytobacillus dafuensis</name>
    <name type="common">Bacillus dafuensis</name>
    <dbReference type="NCBI Taxonomy" id="1742359"/>
    <lineage>
        <taxon>Bacteria</taxon>
        <taxon>Bacillati</taxon>
        <taxon>Bacillota</taxon>
        <taxon>Bacilli</taxon>
        <taxon>Bacillales</taxon>
        <taxon>Bacillaceae</taxon>
        <taxon>Cytobacillus</taxon>
    </lineage>
</organism>
<keyword evidence="2" id="KW-1133">Transmembrane helix</keyword>